<organism evidence="3 4">
    <name type="scientific">Zoogloea oryzae</name>
    <dbReference type="NCBI Taxonomy" id="310767"/>
    <lineage>
        <taxon>Bacteria</taxon>
        <taxon>Pseudomonadati</taxon>
        <taxon>Pseudomonadota</taxon>
        <taxon>Betaproteobacteria</taxon>
        <taxon>Rhodocyclales</taxon>
        <taxon>Zoogloeaceae</taxon>
        <taxon>Zoogloea</taxon>
    </lineage>
</organism>
<accession>A0ABQ6F7H9</accession>
<dbReference type="SUPFAM" id="SSF55729">
    <property type="entry name" value="Acyl-CoA N-acyltransferases (Nat)"/>
    <property type="match status" value="1"/>
</dbReference>
<dbReference type="EMBL" id="BSPX01000005">
    <property type="protein sequence ID" value="GLT21174.1"/>
    <property type="molecule type" value="Genomic_DNA"/>
</dbReference>
<proteinExistence type="predicted"/>
<dbReference type="Proteomes" id="UP001157167">
    <property type="component" value="Unassembled WGS sequence"/>
</dbReference>
<evidence type="ECO:0000259" key="2">
    <source>
        <dbReference type="Pfam" id="PF21926"/>
    </source>
</evidence>
<sequence>MHPMNTSVRASPFRPDEVEFPEFGTNRTTTYTVECADPHRHDHAVRLLIERMYEWRGLAPVDTDLHATRPDRITLVASDEHEIFGTVTLGLDGRDGILADALYPEELNRLRSRGARLCELTRLAMDTHHNAKEVLGALLHLVYIHGRLIHGVTDVVIEVHPRHAGFYQRMIGFSYIGEERICPRVNAPAVLLHLELAHMDEQIALYGGTGDPCVRTLYPYFLSPEEQDRILLSLSSAH</sequence>
<dbReference type="InterPro" id="IPR016181">
    <property type="entry name" value="Acyl_CoA_acyltransferase"/>
</dbReference>
<dbReference type="Gene3D" id="3.40.630.30">
    <property type="match status" value="1"/>
</dbReference>
<evidence type="ECO:0000313" key="4">
    <source>
        <dbReference type="Proteomes" id="UP001157167"/>
    </source>
</evidence>
<gene>
    <name evidence="3" type="ORF">GCM10007933_06260</name>
</gene>
<dbReference type="InterPro" id="IPR054597">
    <property type="entry name" value="FeeM_cat"/>
</dbReference>
<name>A0ABQ6F7H9_9RHOO</name>
<evidence type="ECO:0000313" key="3">
    <source>
        <dbReference type="EMBL" id="GLT21174.1"/>
    </source>
</evidence>
<reference evidence="4" key="1">
    <citation type="journal article" date="2019" name="Int. J. Syst. Evol. Microbiol.">
        <title>The Global Catalogue of Microorganisms (GCM) 10K type strain sequencing project: providing services to taxonomists for standard genome sequencing and annotation.</title>
        <authorList>
            <consortium name="The Broad Institute Genomics Platform"/>
            <consortium name="The Broad Institute Genome Sequencing Center for Infectious Disease"/>
            <person name="Wu L."/>
            <person name="Ma J."/>
        </authorList>
    </citation>
    <scope>NUCLEOTIDE SEQUENCE [LARGE SCALE GENOMIC DNA]</scope>
    <source>
        <strain evidence="4">NBRC 102407</strain>
    </source>
</reference>
<feature type="region of interest" description="Disordered" evidence="1">
    <location>
        <begin position="1"/>
        <end position="21"/>
    </location>
</feature>
<keyword evidence="4" id="KW-1185">Reference proteome</keyword>
<protein>
    <recommendedName>
        <fullName evidence="2">N-acyl amino acid synthase FeeM catalytic core domain-containing protein</fullName>
    </recommendedName>
</protein>
<comment type="caution">
    <text evidence="3">The sequence shown here is derived from an EMBL/GenBank/DDBJ whole genome shotgun (WGS) entry which is preliminary data.</text>
</comment>
<evidence type="ECO:0000256" key="1">
    <source>
        <dbReference type="SAM" id="MobiDB-lite"/>
    </source>
</evidence>
<feature type="domain" description="N-acyl amino acid synthase FeeM catalytic core" evidence="2">
    <location>
        <begin position="45"/>
        <end position="195"/>
    </location>
</feature>
<dbReference type="RefSeq" id="WP_284186642.1">
    <property type="nucleotide sequence ID" value="NZ_BSPX01000005.1"/>
</dbReference>
<dbReference type="Pfam" id="PF21926">
    <property type="entry name" value="FeeM"/>
    <property type="match status" value="1"/>
</dbReference>